<keyword evidence="3" id="KW-1185">Reference proteome</keyword>
<name>A0A6A6Q619_9PEZI</name>
<feature type="compositionally biased region" description="Basic and acidic residues" evidence="1">
    <location>
        <begin position="247"/>
        <end position="266"/>
    </location>
</feature>
<feature type="compositionally biased region" description="Polar residues" evidence="1">
    <location>
        <begin position="66"/>
        <end position="80"/>
    </location>
</feature>
<evidence type="ECO:0008006" key="4">
    <source>
        <dbReference type="Google" id="ProtNLM"/>
    </source>
</evidence>
<proteinExistence type="predicted"/>
<sequence>MANRKQADLFDQLLQEDRRKANLEKLAQEMLGKKGRASAPPSGPKGGLGASLASRIGVTKRAPSIPRSTTPRQNARSSAHTRPAPHDKARPRLAHTQSAAETVREKRSNGYEQDIDGGVELNIKGAASGPFLVVAQNFAPGTTADDIESVMLSVGGPMTACRLVASNPTVIAEMSFVEKSGAEKVIDTFNGKKADGRPLYVYWKGNSGVSSAPRDEPRPVEPEVPAVEAEGDFEDVVMQVDSNTQSREAENRAREERRAPQDDRAPRANFPTGPRGYQGGGERYEDRRPRQPDSGYEDPRYAYGGGGGWHGGPPHGRYGDRRYRGGQNWRR</sequence>
<dbReference type="GeneID" id="54477434"/>
<feature type="region of interest" description="Disordered" evidence="1">
    <location>
        <begin position="24"/>
        <end position="113"/>
    </location>
</feature>
<dbReference type="EMBL" id="MU001631">
    <property type="protein sequence ID" value="KAF2487830.1"/>
    <property type="molecule type" value="Genomic_DNA"/>
</dbReference>
<protein>
    <recommendedName>
        <fullName evidence="4">RRM domain-containing protein</fullName>
    </recommendedName>
</protein>
<organism evidence="2 3">
    <name type="scientific">Neohortaea acidophila</name>
    <dbReference type="NCBI Taxonomy" id="245834"/>
    <lineage>
        <taxon>Eukaryota</taxon>
        <taxon>Fungi</taxon>
        <taxon>Dikarya</taxon>
        <taxon>Ascomycota</taxon>
        <taxon>Pezizomycotina</taxon>
        <taxon>Dothideomycetes</taxon>
        <taxon>Dothideomycetidae</taxon>
        <taxon>Mycosphaerellales</taxon>
        <taxon>Teratosphaeriaceae</taxon>
        <taxon>Neohortaea</taxon>
    </lineage>
</organism>
<dbReference type="RefSeq" id="XP_033594399.1">
    <property type="nucleotide sequence ID" value="XM_033736432.1"/>
</dbReference>
<gene>
    <name evidence="2" type="ORF">BDY17DRAFT_320344</name>
</gene>
<evidence type="ECO:0000256" key="1">
    <source>
        <dbReference type="SAM" id="MobiDB-lite"/>
    </source>
</evidence>
<evidence type="ECO:0000313" key="2">
    <source>
        <dbReference type="EMBL" id="KAF2487830.1"/>
    </source>
</evidence>
<dbReference type="InterPro" id="IPR035979">
    <property type="entry name" value="RBD_domain_sf"/>
</dbReference>
<feature type="compositionally biased region" description="Gly residues" evidence="1">
    <location>
        <begin position="303"/>
        <end position="314"/>
    </location>
</feature>
<dbReference type="Proteomes" id="UP000799767">
    <property type="component" value="Unassembled WGS sequence"/>
</dbReference>
<accession>A0A6A6Q619</accession>
<dbReference type="OrthoDB" id="5374349at2759"/>
<dbReference type="InterPro" id="IPR012677">
    <property type="entry name" value="Nucleotide-bd_a/b_plait_sf"/>
</dbReference>
<feature type="region of interest" description="Disordered" evidence="1">
    <location>
        <begin position="208"/>
        <end position="331"/>
    </location>
</feature>
<dbReference type="SUPFAM" id="SSF54928">
    <property type="entry name" value="RNA-binding domain, RBD"/>
    <property type="match status" value="1"/>
</dbReference>
<dbReference type="AlphaFoldDB" id="A0A6A6Q619"/>
<dbReference type="Gene3D" id="3.30.70.330">
    <property type="match status" value="1"/>
</dbReference>
<dbReference type="GO" id="GO:0003676">
    <property type="term" value="F:nucleic acid binding"/>
    <property type="evidence" value="ECO:0007669"/>
    <property type="project" value="InterPro"/>
</dbReference>
<feature type="compositionally biased region" description="Basic and acidic residues" evidence="1">
    <location>
        <begin position="282"/>
        <end position="291"/>
    </location>
</feature>
<reference evidence="2" key="1">
    <citation type="journal article" date="2020" name="Stud. Mycol.">
        <title>101 Dothideomycetes genomes: a test case for predicting lifestyles and emergence of pathogens.</title>
        <authorList>
            <person name="Haridas S."/>
            <person name="Albert R."/>
            <person name="Binder M."/>
            <person name="Bloem J."/>
            <person name="Labutti K."/>
            <person name="Salamov A."/>
            <person name="Andreopoulos B."/>
            <person name="Baker S."/>
            <person name="Barry K."/>
            <person name="Bills G."/>
            <person name="Bluhm B."/>
            <person name="Cannon C."/>
            <person name="Castanera R."/>
            <person name="Culley D."/>
            <person name="Daum C."/>
            <person name="Ezra D."/>
            <person name="Gonzalez J."/>
            <person name="Henrissat B."/>
            <person name="Kuo A."/>
            <person name="Liang C."/>
            <person name="Lipzen A."/>
            <person name="Lutzoni F."/>
            <person name="Magnuson J."/>
            <person name="Mondo S."/>
            <person name="Nolan M."/>
            <person name="Ohm R."/>
            <person name="Pangilinan J."/>
            <person name="Park H.-J."/>
            <person name="Ramirez L."/>
            <person name="Alfaro M."/>
            <person name="Sun H."/>
            <person name="Tritt A."/>
            <person name="Yoshinaga Y."/>
            <person name="Zwiers L.-H."/>
            <person name="Turgeon B."/>
            <person name="Goodwin S."/>
            <person name="Spatafora J."/>
            <person name="Crous P."/>
            <person name="Grigoriev I."/>
        </authorList>
    </citation>
    <scope>NUCLEOTIDE SEQUENCE</scope>
    <source>
        <strain evidence="2">CBS 113389</strain>
    </source>
</reference>
<evidence type="ECO:0000313" key="3">
    <source>
        <dbReference type="Proteomes" id="UP000799767"/>
    </source>
</evidence>